<evidence type="ECO:0000313" key="2">
    <source>
        <dbReference type="EMBL" id="JAT25228.1"/>
    </source>
</evidence>
<dbReference type="AlphaFoldDB" id="A0A1B6LNJ4"/>
<reference evidence="2" key="1">
    <citation type="submission" date="2015-11" db="EMBL/GenBank/DDBJ databases">
        <title>De novo transcriptome assembly of four potential Pierce s Disease insect vectors from Arizona vineyards.</title>
        <authorList>
            <person name="Tassone E.E."/>
        </authorList>
    </citation>
    <scope>NUCLEOTIDE SEQUENCE</scope>
</reference>
<feature type="region of interest" description="Disordered" evidence="1">
    <location>
        <begin position="1"/>
        <end position="39"/>
    </location>
</feature>
<evidence type="ECO:0000256" key="1">
    <source>
        <dbReference type="SAM" id="MobiDB-lite"/>
    </source>
</evidence>
<name>A0A1B6LNJ4_9HEMI</name>
<proteinExistence type="predicted"/>
<protein>
    <submittedName>
        <fullName evidence="2">Uncharacterized protein</fullName>
    </submittedName>
</protein>
<sequence length="106" mass="11532">VMSNIRTMSKLPSLVSGHEETGLDDRSNGSANPYSPDFRDDVSMHLSDCFTTGCVESKSYKNDPKSLEQSASSYTIQSGNNMQLQGDPTLADNMSDDVMVVRTSAM</sequence>
<accession>A0A1B6LNJ4</accession>
<feature type="compositionally biased region" description="Basic and acidic residues" evidence="1">
    <location>
        <begin position="17"/>
        <end position="27"/>
    </location>
</feature>
<feature type="non-terminal residue" evidence="2">
    <location>
        <position position="106"/>
    </location>
</feature>
<organism evidence="2">
    <name type="scientific">Graphocephala atropunctata</name>
    <dbReference type="NCBI Taxonomy" id="36148"/>
    <lineage>
        <taxon>Eukaryota</taxon>
        <taxon>Metazoa</taxon>
        <taxon>Ecdysozoa</taxon>
        <taxon>Arthropoda</taxon>
        <taxon>Hexapoda</taxon>
        <taxon>Insecta</taxon>
        <taxon>Pterygota</taxon>
        <taxon>Neoptera</taxon>
        <taxon>Paraneoptera</taxon>
        <taxon>Hemiptera</taxon>
        <taxon>Auchenorrhyncha</taxon>
        <taxon>Membracoidea</taxon>
        <taxon>Cicadellidae</taxon>
        <taxon>Cicadellinae</taxon>
        <taxon>Cicadellini</taxon>
        <taxon>Graphocephala</taxon>
    </lineage>
</organism>
<gene>
    <name evidence="2" type="ORF">g.21874</name>
</gene>
<dbReference type="EMBL" id="GEBQ01014749">
    <property type="protein sequence ID" value="JAT25228.1"/>
    <property type="molecule type" value="Transcribed_RNA"/>
</dbReference>
<feature type="non-terminal residue" evidence="2">
    <location>
        <position position="1"/>
    </location>
</feature>